<keyword evidence="5" id="KW-0547">Nucleotide-binding</keyword>
<dbReference type="EMBL" id="WBZB01000013">
    <property type="protein sequence ID" value="KAB3531509.1"/>
    <property type="molecule type" value="Genomic_DNA"/>
</dbReference>
<feature type="domain" description="Histidine kinase/HSP90-like ATPase" evidence="11">
    <location>
        <begin position="286"/>
        <end position="371"/>
    </location>
</feature>
<keyword evidence="4" id="KW-0808">Transferase</keyword>
<keyword evidence="3" id="KW-0597">Phosphoprotein</keyword>
<name>A0A833HQ42_9FIRM</name>
<dbReference type="GO" id="GO:0016020">
    <property type="term" value="C:membrane"/>
    <property type="evidence" value="ECO:0007669"/>
    <property type="project" value="InterPro"/>
</dbReference>
<dbReference type="RefSeq" id="WP_151865237.1">
    <property type="nucleotide sequence ID" value="NZ_WBZB01000013.1"/>
</dbReference>
<gene>
    <name evidence="13" type="ORF">F8153_04860</name>
</gene>
<evidence type="ECO:0000313" key="14">
    <source>
        <dbReference type="Proteomes" id="UP000465601"/>
    </source>
</evidence>
<dbReference type="InterPro" id="IPR036890">
    <property type="entry name" value="HATPase_C_sf"/>
</dbReference>
<dbReference type="Gene3D" id="1.20.5.1930">
    <property type="match status" value="1"/>
</dbReference>
<keyword evidence="6 13" id="KW-0418">Kinase</keyword>
<reference evidence="13 14" key="1">
    <citation type="submission" date="2019-10" db="EMBL/GenBank/DDBJ databases">
        <title>Alkaliphilus serpentinus sp. nov. and Alkaliphilus pronyensis sp. nov., two novel anaerobic alkaliphilic species isolated from the serpentinized-hosted hydrothermal field of the Prony Bay (New Caledonia).</title>
        <authorList>
            <person name="Postec A."/>
        </authorList>
    </citation>
    <scope>NUCLEOTIDE SEQUENCE [LARGE SCALE GENOMIC DNA]</scope>
    <source>
        <strain evidence="13 14">LacT</strain>
    </source>
</reference>
<dbReference type="Proteomes" id="UP000465601">
    <property type="component" value="Unassembled WGS sequence"/>
</dbReference>
<evidence type="ECO:0000256" key="5">
    <source>
        <dbReference type="ARBA" id="ARBA00022741"/>
    </source>
</evidence>
<keyword evidence="8" id="KW-0902">Two-component regulatory system</keyword>
<comment type="caution">
    <text evidence="13">The sequence shown here is derived from an EMBL/GenBank/DDBJ whole genome shotgun (WGS) entry which is preliminary data.</text>
</comment>
<keyword evidence="14" id="KW-1185">Reference proteome</keyword>
<evidence type="ECO:0000313" key="13">
    <source>
        <dbReference type="EMBL" id="KAB3531509.1"/>
    </source>
</evidence>
<evidence type="ECO:0000256" key="2">
    <source>
        <dbReference type="ARBA" id="ARBA00012438"/>
    </source>
</evidence>
<keyword evidence="10" id="KW-1133">Transmembrane helix</keyword>
<dbReference type="InterPro" id="IPR011712">
    <property type="entry name" value="Sig_transdc_His_kin_sub3_dim/P"/>
</dbReference>
<dbReference type="GO" id="GO:0000155">
    <property type="term" value="F:phosphorelay sensor kinase activity"/>
    <property type="evidence" value="ECO:0007669"/>
    <property type="project" value="InterPro"/>
</dbReference>
<feature type="transmembrane region" description="Helical" evidence="10">
    <location>
        <begin position="6"/>
        <end position="27"/>
    </location>
</feature>
<dbReference type="InterPro" id="IPR003594">
    <property type="entry name" value="HATPase_dom"/>
</dbReference>
<sequence>MRKSFVNLSQLIRLLIIFIVVSINIINRSDVNDFYIFIFLAFIFNSQLRVNIIKDKWYPLSTLIDIGLLLILCIQYERANYLFFYILVLDNVSINKFFSYSVIPIIIYFSYYSGLEVLALNFMIIIFMMVFGNQLYSLQEKIEEIEELYDRNRRYSYQLENAKKTLEDYSKKVENQAQLEERSRLAVEIHDTIGHKLTALLMQMEAILIVKEKEPQKAEELLYSSRDLLKNCVNILRSTVKNIKPKKHRSGILALVDFLDEFSRETDTKTNFNIVGSPYDLLPGEVTALYRNLQEAATNAIKHGNAKNLDIVVHYNHDSLMMTVIDDGIGCNNLSKGMGISGMEDRVALFGGEIKVELLERGFSISTIIPVQGRGEVDENKSYAGG</sequence>
<proteinExistence type="predicted"/>
<protein>
    <recommendedName>
        <fullName evidence="2">histidine kinase</fullName>
        <ecNumber evidence="2">2.7.13.3</ecNumber>
    </recommendedName>
</protein>
<keyword evidence="7" id="KW-0067">ATP-binding</keyword>
<dbReference type="GO" id="GO:0005524">
    <property type="term" value="F:ATP binding"/>
    <property type="evidence" value="ECO:0007669"/>
    <property type="project" value="UniProtKB-KW"/>
</dbReference>
<dbReference type="Pfam" id="PF02518">
    <property type="entry name" value="HATPase_c"/>
    <property type="match status" value="1"/>
</dbReference>
<evidence type="ECO:0000259" key="12">
    <source>
        <dbReference type="Pfam" id="PF07730"/>
    </source>
</evidence>
<dbReference type="PANTHER" id="PTHR24421">
    <property type="entry name" value="NITRATE/NITRITE SENSOR PROTEIN NARX-RELATED"/>
    <property type="match status" value="1"/>
</dbReference>
<evidence type="ECO:0000256" key="9">
    <source>
        <dbReference type="SAM" id="Coils"/>
    </source>
</evidence>
<comment type="catalytic activity">
    <reaction evidence="1">
        <text>ATP + protein L-histidine = ADP + protein N-phospho-L-histidine.</text>
        <dbReference type="EC" id="2.7.13.3"/>
    </reaction>
</comment>
<evidence type="ECO:0000259" key="11">
    <source>
        <dbReference type="Pfam" id="PF02518"/>
    </source>
</evidence>
<dbReference type="CDD" id="cd16917">
    <property type="entry name" value="HATPase_UhpB-NarQ-NarX-like"/>
    <property type="match status" value="1"/>
</dbReference>
<evidence type="ECO:0000256" key="7">
    <source>
        <dbReference type="ARBA" id="ARBA00022840"/>
    </source>
</evidence>
<dbReference type="Gene3D" id="3.30.565.10">
    <property type="entry name" value="Histidine kinase-like ATPase, C-terminal domain"/>
    <property type="match status" value="1"/>
</dbReference>
<evidence type="ECO:0000256" key="10">
    <source>
        <dbReference type="SAM" id="Phobius"/>
    </source>
</evidence>
<feature type="transmembrane region" description="Helical" evidence="10">
    <location>
        <begin position="34"/>
        <end position="52"/>
    </location>
</feature>
<keyword evidence="10" id="KW-0472">Membrane</keyword>
<dbReference type="AlphaFoldDB" id="A0A833HQ42"/>
<feature type="domain" description="Signal transduction histidine kinase subgroup 3 dimerisation and phosphoacceptor" evidence="12">
    <location>
        <begin position="181"/>
        <end position="246"/>
    </location>
</feature>
<feature type="coiled-coil region" evidence="9">
    <location>
        <begin position="138"/>
        <end position="179"/>
    </location>
</feature>
<dbReference type="PANTHER" id="PTHR24421:SF10">
    <property type="entry name" value="NITRATE_NITRITE SENSOR PROTEIN NARQ"/>
    <property type="match status" value="1"/>
</dbReference>
<evidence type="ECO:0000256" key="4">
    <source>
        <dbReference type="ARBA" id="ARBA00022679"/>
    </source>
</evidence>
<feature type="transmembrane region" description="Helical" evidence="10">
    <location>
        <begin position="58"/>
        <end position="76"/>
    </location>
</feature>
<keyword evidence="9" id="KW-0175">Coiled coil</keyword>
<dbReference type="EC" id="2.7.13.3" evidence="2"/>
<organism evidence="13 14">
    <name type="scientific">Alkaliphilus serpentinus</name>
    <dbReference type="NCBI Taxonomy" id="1482731"/>
    <lineage>
        <taxon>Bacteria</taxon>
        <taxon>Bacillati</taxon>
        <taxon>Bacillota</taxon>
        <taxon>Clostridia</taxon>
        <taxon>Peptostreptococcales</taxon>
        <taxon>Natronincolaceae</taxon>
        <taxon>Alkaliphilus</taxon>
    </lineage>
</organism>
<dbReference type="GO" id="GO:0046983">
    <property type="term" value="F:protein dimerization activity"/>
    <property type="evidence" value="ECO:0007669"/>
    <property type="project" value="InterPro"/>
</dbReference>
<evidence type="ECO:0000256" key="8">
    <source>
        <dbReference type="ARBA" id="ARBA00023012"/>
    </source>
</evidence>
<evidence type="ECO:0000256" key="6">
    <source>
        <dbReference type="ARBA" id="ARBA00022777"/>
    </source>
</evidence>
<keyword evidence="10" id="KW-0812">Transmembrane</keyword>
<evidence type="ECO:0000256" key="1">
    <source>
        <dbReference type="ARBA" id="ARBA00000085"/>
    </source>
</evidence>
<dbReference type="SUPFAM" id="SSF55874">
    <property type="entry name" value="ATPase domain of HSP90 chaperone/DNA topoisomerase II/histidine kinase"/>
    <property type="match status" value="1"/>
</dbReference>
<dbReference type="InterPro" id="IPR050482">
    <property type="entry name" value="Sensor_HK_TwoCompSys"/>
</dbReference>
<dbReference type="OrthoDB" id="9781904at2"/>
<feature type="transmembrane region" description="Helical" evidence="10">
    <location>
        <begin position="83"/>
        <end position="111"/>
    </location>
</feature>
<evidence type="ECO:0000256" key="3">
    <source>
        <dbReference type="ARBA" id="ARBA00022553"/>
    </source>
</evidence>
<accession>A0A833HQ42</accession>
<dbReference type="Pfam" id="PF07730">
    <property type="entry name" value="HisKA_3"/>
    <property type="match status" value="1"/>
</dbReference>